<accession>A0AA39J4Z8</accession>
<dbReference type="Proteomes" id="UP001175226">
    <property type="component" value="Unassembled WGS sequence"/>
</dbReference>
<dbReference type="AlphaFoldDB" id="A0AA39J4Z8"/>
<name>A0AA39J4Z8_9AGAR</name>
<keyword evidence="2" id="KW-1185">Reference proteome</keyword>
<evidence type="ECO:0000313" key="2">
    <source>
        <dbReference type="Proteomes" id="UP001175226"/>
    </source>
</evidence>
<gene>
    <name evidence="1" type="ORF">EV421DRAFT_1230613</name>
</gene>
<organism evidence="1 2">
    <name type="scientific">Armillaria borealis</name>
    <dbReference type="NCBI Taxonomy" id="47425"/>
    <lineage>
        <taxon>Eukaryota</taxon>
        <taxon>Fungi</taxon>
        <taxon>Dikarya</taxon>
        <taxon>Basidiomycota</taxon>
        <taxon>Agaricomycotina</taxon>
        <taxon>Agaricomycetes</taxon>
        <taxon>Agaricomycetidae</taxon>
        <taxon>Agaricales</taxon>
        <taxon>Marasmiineae</taxon>
        <taxon>Physalacriaceae</taxon>
        <taxon>Armillaria</taxon>
    </lineage>
</organism>
<reference evidence="1" key="1">
    <citation type="submission" date="2023-06" db="EMBL/GenBank/DDBJ databases">
        <authorList>
            <consortium name="Lawrence Berkeley National Laboratory"/>
            <person name="Ahrendt S."/>
            <person name="Sahu N."/>
            <person name="Indic B."/>
            <person name="Wong-Bajracharya J."/>
            <person name="Merenyi Z."/>
            <person name="Ke H.-M."/>
            <person name="Monk M."/>
            <person name="Kocsube S."/>
            <person name="Drula E."/>
            <person name="Lipzen A."/>
            <person name="Balint B."/>
            <person name="Henrissat B."/>
            <person name="Andreopoulos B."/>
            <person name="Martin F.M."/>
            <person name="Harder C.B."/>
            <person name="Rigling D."/>
            <person name="Ford K.L."/>
            <person name="Foster G.D."/>
            <person name="Pangilinan J."/>
            <person name="Papanicolaou A."/>
            <person name="Barry K."/>
            <person name="LaButti K."/>
            <person name="Viragh M."/>
            <person name="Koriabine M."/>
            <person name="Yan M."/>
            <person name="Riley R."/>
            <person name="Champramary S."/>
            <person name="Plett K.L."/>
            <person name="Tsai I.J."/>
            <person name="Slot J."/>
            <person name="Sipos G."/>
            <person name="Plett J."/>
            <person name="Nagy L.G."/>
            <person name="Grigoriev I.V."/>
        </authorList>
    </citation>
    <scope>NUCLEOTIDE SEQUENCE</scope>
    <source>
        <strain evidence="1">FPL87.14</strain>
    </source>
</reference>
<sequence>MKTLIVTMDATTDISRHAMFPIALSTSSRWKGLMLSLPYRSFHPFDNIAGSFGYPETWFIKWTDEAGMMSPPSPILAFQDALRLEILALTQWNKSAITKLFQFPWNQITDVSNDSTNPGGVTVFRCAKRATAGVVVAWRLPKKLWIAFCRHESLMTLGVVDPSKAPRGFTASIISSPTALTMLRIKHQAQGQEAVVLPGFTERSASMMTPAMDRCTLKGSQVEGILKLSPETRISARVRETNGTIFTCRAYDDDER</sequence>
<proteinExistence type="predicted"/>
<comment type="caution">
    <text evidence="1">The sequence shown here is derived from an EMBL/GenBank/DDBJ whole genome shotgun (WGS) entry which is preliminary data.</text>
</comment>
<dbReference type="EMBL" id="JAUEPT010000062">
    <property type="protein sequence ID" value="KAK0435540.1"/>
    <property type="molecule type" value="Genomic_DNA"/>
</dbReference>
<evidence type="ECO:0000313" key="1">
    <source>
        <dbReference type="EMBL" id="KAK0435540.1"/>
    </source>
</evidence>
<protein>
    <submittedName>
        <fullName evidence="1">Uncharacterized protein</fullName>
    </submittedName>
</protein>